<dbReference type="Proteomes" id="UP000475325">
    <property type="component" value="Unassembled WGS sequence"/>
</dbReference>
<feature type="signal peptide" evidence="1">
    <location>
        <begin position="1"/>
        <end position="18"/>
    </location>
</feature>
<accession>A0A7C8NLV5</accession>
<dbReference type="Pfam" id="PF11937">
    <property type="entry name" value="DUF3455"/>
    <property type="match status" value="1"/>
</dbReference>
<dbReference type="PANTHER" id="PTHR35567:SF1">
    <property type="entry name" value="CONSERVED FUNGAL PROTEIN (AFU_ORTHOLOGUE AFUA_1G14230)"/>
    <property type="match status" value="1"/>
</dbReference>
<gene>
    <name evidence="2" type="ORF">TWF102_008073</name>
</gene>
<reference evidence="2 3" key="1">
    <citation type="submission" date="2019-06" db="EMBL/GenBank/DDBJ databases">
        <authorList>
            <person name="Palmer J.M."/>
        </authorList>
    </citation>
    <scope>NUCLEOTIDE SEQUENCE [LARGE SCALE GENOMIC DNA]</scope>
    <source>
        <strain evidence="2 3">TWF102</strain>
    </source>
</reference>
<dbReference type="EMBL" id="WIQW01000005">
    <property type="protein sequence ID" value="KAF3110496.1"/>
    <property type="molecule type" value="Genomic_DNA"/>
</dbReference>
<dbReference type="PANTHER" id="PTHR35567">
    <property type="entry name" value="MALATE DEHYDROGENASE (AFU_ORTHOLOGUE AFUA_2G13800)"/>
    <property type="match status" value="1"/>
</dbReference>
<sequence length="212" mass="23940">MQLFVFFLHCLLMEATYSYHQDQGGRGGISLSPPFDIFNASNRLPQPRNELKLVVVGMGSQNYFCLNSSTTPIFQDAEAELFSMNPAIRTEMTTLHIFPHLMLERPGISKLFKHVGKHRFVDGKPTFYFFPPQHGFFQGVPRERVGAPAYAGAGRSPDNHGAIPWLRIESFGMGTYRQGYRLMTVGGMPPPTCEGRSNVFAIPYTAEYWFYG</sequence>
<protein>
    <submittedName>
        <fullName evidence="2">Uncharacterized protein</fullName>
    </submittedName>
</protein>
<evidence type="ECO:0000313" key="2">
    <source>
        <dbReference type="EMBL" id="KAF3110496.1"/>
    </source>
</evidence>
<evidence type="ECO:0000313" key="3">
    <source>
        <dbReference type="Proteomes" id="UP000475325"/>
    </source>
</evidence>
<organism evidence="2 3">
    <name type="scientific">Orbilia oligospora</name>
    <name type="common">Nematode-trapping fungus</name>
    <name type="synonym">Arthrobotrys oligospora</name>
    <dbReference type="NCBI Taxonomy" id="2813651"/>
    <lineage>
        <taxon>Eukaryota</taxon>
        <taxon>Fungi</taxon>
        <taxon>Dikarya</taxon>
        <taxon>Ascomycota</taxon>
        <taxon>Pezizomycotina</taxon>
        <taxon>Orbiliomycetes</taxon>
        <taxon>Orbiliales</taxon>
        <taxon>Orbiliaceae</taxon>
        <taxon>Orbilia</taxon>
    </lineage>
</organism>
<feature type="chain" id="PRO_5028884218" evidence="1">
    <location>
        <begin position="19"/>
        <end position="212"/>
    </location>
</feature>
<name>A0A7C8NLV5_ORBOL</name>
<proteinExistence type="predicted"/>
<evidence type="ECO:0000256" key="1">
    <source>
        <dbReference type="SAM" id="SignalP"/>
    </source>
</evidence>
<keyword evidence="1" id="KW-0732">Signal</keyword>
<dbReference type="AlphaFoldDB" id="A0A7C8NLV5"/>
<comment type="caution">
    <text evidence="2">The sequence shown here is derived from an EMBL/GenBank/DDBJ whole genome shotgun (WGS) entry which is preliminary data.</text>
</comment>
<dbReference type="InterPro" id="IPR021851">
    <property type="entry name" value="DUF3455"/>
</dbReference>